<evidence type="ECO:0000256" key="3">
    <source>
        <dbReference type="ARBA" id="ARBA00022448"/>
    </source>
</evidence>
<evidence type="ECO:0000256" key="12">
    <source>
        <dbReference type="SAM" id="Phobius"/>
    </source>
</evidence>
<feature type="transmembrane region" description="Helical" evidence="12">
    <location>
        <begin position="151"/>
        <end position="172"/>
    </location>
</feature>
<evidence type="ECO:0000256" key="5">
    <source>
        <dbReference type="ARBA" id="ARBA00022692"/>
    </source>
</evidence>
<keyword evidence="9" id="KW-0408">Iron</keyword>
<dbReference type="SMART" id="SM00665">
    <property type="entry name" value="B561"/>
    <property type="match status" value="1"/>
</dbReference>
<evidence type="ECO:0000256" key="7">
    <source>
        <dbReference type="ARBA" id="ARBA00022982"/>
    </source>
</evidence>
<keyword evidence="8 12" id="KW-1133">Transmembrane helix</keyword>
<evidence type="ECO:0000256" key="2">
    <source>
        <dbReference type="ARBA" id="ARBA00004141"/>
    </source>
</evidence>
<dbReference type="Pfam" id="PF03188">
    <property type="entry name" value="Cytochrom_B561"/>
    <property type="match status" value="1"/>
</dbReference>
<evidence type="ECO:0000256" key="8">
    <source>
        <dbReference type="ARBA" id="ARBA00022989"/>
    </source>
</evidence>
<accession>A0AAN8GGE1</accession>
<evidence type="ECO:0000256" key="11">
    <source>
        <dbReference type="SAM" id="MobiDB-lite"/>
    </source>
</evidence>
<proteinExistence type="predicted"/>
<dbReference type="AlphaFoldDB" id="A0AAN8GGE1"/>
<dbReference type="PROSITE" id="PS50939">
    <property type="entry name" value="CYTOCHROME_B561"/>
    <property type="match status" value="1"/>
</dbReference>
<comment type="caution">
    <text evidence="14">The sequence shown here is derived from an EMBL/GenBank/DDBJ whole genome shotgun (WGS) entry which is preliminary data.</text>
</comment>
<dbReference type="PANTHER" id="PTHR10106">
    <property type="entry name" value="CYTOCHROME B561-RELATED"/>
    <property type="match status" value="1"/>
</dbReference>
<reference evidence="14 15" key="1">
    <citation type="submission" date="2024-01" db="EMBL/GenBank/DDBJ databases">
        <title>The genome of the rayed Mediterranean limpet Patella caerulea (Linnaeus, 1758).</title>
        <authorList>
            <person name="Anh-Thu Weber A."/>
            <person name="Halstead-Nussloch G."/>
        </authorList>
    </citation>
    <scope>NUCLEOTIDE SEQUENCE [LARGE SCALE GENOMIC DNA]</scope>
    <source>
        <strain evidence="14">AATW-2023a</strain>
        <tissue evidence="14">Whole specimen</tissue>
    </source>
</reference>
<evidence type="ECO:0000256" key="10">
    <source>
        <dbReference type="ARBA" id="ARBA00023136"/>
    </source>
</evidence>
<evidence type="ECO:0000313" key="14">
    <source>
        <dbReference type="EMBL" id="KAK6165869.1"/>
    </source>
</evidence>
<gene>
    <name evidence="14" type="ORF">SNE40_022694</name>
</gene>
<sequence length="273" mass="30422">MAEHSEITPPESSNIGIEDENQPKMESLGKSPSSSDLKYLTWLVLLAQAFGLSAVVLVAVWMGHFQNGFSWQSNPDLEFNYHPLFMIIGMIFLYSDAILAYRVFRNDKKIYVKLLHTGMHVCALLFAAVGLKAVFDSHNLPAKPKPNLSTLHSWVGLIAVVLYGLQWLGGFFCFLFPKAGMATRIMMMPHHQFWGMAIFGFSVAAALMGITEKAILSISKPVSYFGKPPEGLVANFLGLMILGLATTVIYILSRPEYKRPPSPDEEHLQLQEN</sequence>
<dbReference type="PANTHER" id="PTHR10106:SF0">
    <property type="entry name" value="LD36721P"/>
    <property type="match status" value="1"/>
</dbReference>
<evidence type="ECO:0000256" key="1">
    <source>
        <dbReference type="ARBA" id="ARBA00001970"/>
    </source>
</evidence>
<dbReference type="GO" id="GO:0046872">
    <property type="term" value="F:metal ion binding"/>
    <property type="evidence" value="ECO:0007669"/>
    <property type="project" value="UniProtKB-KW"/>
</dbReference>
<keyword evidence="6" id="KW-0479">Metal-binding</keyword>
<comment type="subcellular location">
    <subcellularLocation>
        <location evidence="2">Membrane</location>
        <topology evidence="2">Multi-pass membrane protein</topology>
    </subcellularLocation>
</comment>
<feature type="region of interest" description="Disordered" evidence="11">
    <location>
        <begin position="1"/>
        <end position="33"/>
    </location>
</feature>
<dbReference type="Proteomes" id="UP001347796">
    <property type="component" value="Unassembled WGS sequence"/>
</dbReference>
<feature type="transmembrane region" description="Helical" evidence="12">
    <location>
        <begin position="111"/>
        <end position="131"/>
    </location>
</feature>
<keyword evidence="10 12" id="KW-0472">Membrane</keyword>
<evidence type="ECO:0000256" key="6">
    <source>
        <dbReference type="ARBA" id="ARBA00022723"/>
    </source>
</evidence>
<keyword evidence="15" id="KW-1185">Reference proteome</keyword>
<keyword evidence="7" id="KW-0249">Electron transport</keyword>
<evidence type="ECO:0000256" key="9">
    <source>
        <dbReference type="ARBA" id="ARBA00023004"/>
    </source>
</evidence>
<dbReference type="GO" id="GO:0016020">
    <property type="term" value="C:membrane"/>
    <property type="evidence" value="ECO:0007669"/>
    <property type="project" value="UniProtKB-SubCell"/>
</dbReference>
<evidence type="ECO:0000259" key="13">
    <source>
        <dbReference type="PROSITE" id="PS50939"/>
    </source>
</evidence>
<keyword evidence="5 12" id="KW-0812">Transmembrane</keyword>
<protein>
    <recommendedName>
        <fullName evidence="13">Cytochrome b561 domain-containing protein</fullName>
    </recommendedName>
</protein>
<comment type="cofactor">
    <cofactor evidence="1">
        <name>heme b</name>
        <dbReference type="ChEBI" id="CHEBI:60344"/>
    </cofactor>
</comment>
<dbReference type="InterPro" id="IPR006593">
    <property type="entry name" value="Cyt_b561/ferric_Rdtase_TM"/>
</dbReference>
<organism evidence="14 15">
    <name type="scientific">Patella caerulea</name>
    <name type="common">Rayed Mediterranean limpet</name>
    <dbReference type="NCBI Taxonomy" id="87958"/>
    <lineage>
        <taxon>Eukaryota</taxon>
        <taxon>Metazoa</taxon>
        <taxon>Spiralia</taxon>
        <taxon>Lophotrochozoa</taxon>
        <taxon>Mollusca</taxon>
        <taxon>Gastropoda</taxon>
        <taxon>Patellogastropoda</taxon>
        <taxon>Patelloidea</taxon>
        <taxon>Patellidae</taxon>
        <taxon>Patella</taxon>
    </lineage>
</organism>
<dbReference type="GO" id="GO:0016491">
    <property type="term" value="F:oxidoreductase activity"/>
    <property type="evidence" value="ECO:0007669"/>
    <property type="project" value="InterPro"/>
</dbReference>
<feature type="transmembrane region" description="Helical" evidence="12">
    <location>
        <begin position="193"/>
        <end position="211"/>
    </location>
</feature>
<name>A0AAN8GGE1_PATCE</name>
<feature type="transmembrane region" description="Helical" evidence="12">
    <location>
        <begin position="84"/>
        <end position="104"/>
    </location>
</feature>
<keyword evidence="3" id="KW-0813">Transport</keyword>
<dbReference type="InterPro" id="IPR043205">
    <property type="entry name" value="CYB561/CYBRD1-like"/>
</dbReference>
<dbReference type="FunFam" id="1.20.120.1770:FF:000001">
    <property type="entry name" value="Cytochrome b reductase 1"/>
    <property type="match status" value="1"/>
</dbReference>
<evidence type="ECO:0000313" key="15">
    <source>
        <dbReference type="Proteomes" id="UP001347796"/>
    </source>
</evidence>
<keyword evidence="4" id="KW-0349">Heme</keyword>
<feature type="transmembrane region" description="Helical" evidence="12">
    <location>
        <begin position="231"/>
        <end position="252"/>
    </location>
</feature>
<dbReference type="SUPFAM" id="SSF103473">
    <property type="entry name" value="MFS general substrate transporter"/>
    <property type="match status" value="1"/>
</dbReference>
<dbReference type="Gene3D" id="1.20.120.1770">
    <property type="match status" value="1"/>
</dbReference>
<feature type="domain" description="Cytochrome b561" evidence="13">
    <location>
        <begin position="46"/>
        <end position="253"/>
    </location>
</feature>
<evidence type="ECO:0000256" key="4">
    <source>
        <dbReference type="ARBA" id="ARBA00022617"/>
    </source>
</evidence>
<dbReference type="EMBL" id="JAZGQO010000021">
    <property type="protein sequence ID" value="KAK6165869.1"/>
    <property type="molecule type" value="Genomic_DNA"/>
</dbReference>
<dbReference type="InterPro" id="IPR036259">
    <property type="entry name" value="MFS_trans_sf"/>
</dbReference>
<feature type="transmembrane region" description="Helical" evidence="12">
    <location>
        <begin position="39"/>
        <end position="64"/>
    </location>
</feature>